<reference evidence="7" key="1">
    <citation type="submission" date="2021-06" db="EMBL/GenBank/DDBJ databases">
        <authorList>
            <person name="Nardi T."/>
            <person name="Nardi T."/>
        </authorList>
    </citation>
    <scope>NUCLEOTIDE SEQUENCE</scope>
</reference>
<evidence type="ECO:0000313" key="7">
    <source>
        <dbReference type="EMBL" id="CAG7594147.1"/>
    </source>
</evidence>
<dbReference type="InterPro" id="IPR010611">
    <property type="entry name" value="3D_dom"/>
</dbReference>
<dbReference type="SUPFAM" id="SSF50685">
    <property type="entry name" value="Barwin-like endoglucanases"/>
    <property type="match status" value="1"/>
</dbReference>
<accession>A0A8S4BXC2</accession>
<dbReference type="Gene3D" id="2.40.40.10">
    <property type="entry name" value="RlpA-like domain"/>
    <property type="match status" value="1"/>
</dbReference>
<dbReference type="AlphaFoldDB" id="A0A8S4BXC2"/>
<dbReference type="Pfam" id="PF06725">
    <property type="entry name" value="3D"/>
    <property type="match status" value="1"/>
</dbReference>
<dbReference type="InterPro" id="IPR036908">
    <property type="entry name" value="RlpA-like_sf"/>
</dbReference>
<dbReference type="GO" id="GO:0071555">
    <property type="term" value="P:cell wall organization"/>
    <property type="evidence" value="ECO:0007669"/>
    <property type="project" value="UniProtKB-KW"/>
</dbReference>
<dbReference type="Proteomes" id="UP000837675">
    <property type="component" value="Unassembled WGS sequence"/>
</dbReference>
<gene>
    <name evidence="7" type="ORF">MHYMCMPASI_00738</name>
</gene>
<keyword evidence="3" id="KW-0456">Lyase</keyword>
<evidence type="ECO:0000256" key="3">
    <source>
        <dbReference type="ARBA" id="ARBA00023239"/>
    </source>
</evidence>
<dbReference type="PIRSF" id="PIRSF019422">
    <property type="entry name" value="MltA"/>
    <property type="match status" value="1"/>
</dbReference>
<dbReference type="GO" id="GO:0008933">
    <property type="term" value="F:peptidoglycan lytic transglycosylase activity"/>
    <property type="evidence" value="ECO:0007669"/>
    <property type="project" value="TreeGrafter"/>
</dbReference>
<dbReference type="EMBL" id="CAJVAF010000302">
    <property type="protein sequence ID" value="CAG7594147.1"/>
    <property type="molecule type" value="Genomic_DNA"/>
</dbReference>
<dbReference type="SMART" id="SM00925">
    <property type="entry name" value="MltA"/>
    <property type="match status" value="1"/>
</dbReference>
<dbReference type="EC" id="4.2.2.n1" evidence="2"/>
<dbReference type="GO" id="GO:0019867">
    <property type="term" value="C:outer membrane"/>
    <property type="evidence" value="ECO:0007669"/>
    <property type="project" value="InterPro"/>
</dbReference>
<protein>
    <recommendedName>
        <fullName evidence="2">peptidoglycan lytic exotransglycosylase</fullName>
        <ecNumber evidence="2">4.2.2.n1</ecNumber>
    </recommendedName>
    <alternativeName>
        <fullName evidence="5">Murein hydrolase A</fullName>
    </alternativeName>
</protein>
<dbReference type="Pfam" id="PF03562">
    <property type="entry name" value="MltA"/>
    <property type="match status" value="1"/>
</dbReference>
<feature type="domain" description="Lytic transglycosylase MltA" evidence="6">
    <location>
        <begin position="139"/>
        <end position="273"/>
    </location>
</feature>
<organism evidence="7 8">
    <name type="scientific">Hyalomma marginatum</name>
    <dbReference type="NCBI Taxonomy" id="34627"/>
    <lineage>
        <taxon>Eukaryota</taxon>
        <taxon>Metazoa</taxon>
        <taxon>Ecdysozoa</taxon>
        <taxon>Arthropoda</taxon>
        <taxon>Chelicerata</taxon>
        <taxon>Arachnida</taxon>
        <taxon>Acari</taxon>
        <taxon>Parasitiformes</taxon>
        <taxon>Ixodida</taxon>
        <taxon>Ixodoidea</taxon>
        <taxon>Ixodidae</taxon>
        <taxon>Hyalomminae</taxon>
        <taxon>Hyalomma</taxon>
    </lineage>
</organism>
<dbReference type="Gene3D" id="2.40.240.50">
    <property type="entry name" value="Barwin-like endoglucanases"/>
    <property type="match status" value="1"/>
</dbReference>
<sequence length="384" mass="43005">VVLNKYEFDIKKIAFLLLFITLFSTSCSKGGVIREAHFNKSSFTNFKGWKNDRHLAAFKAFLNSCDAIMKRKPGDPISGLTSVGGKSEDWQQICVTGLISEIESDQEAREFFEKWFAVYSITDEKGGDMGRMTGYYEIELNGSRKPTKKYKYPIYKTPPNIEKLKGCNGFCHASINRGALKNKNLEIVWVDSKARAFFLHIQGSGVVRLPGGQEVKLGYACQNGFPYTGIGSVFKKYGIDGVCTATQIMEWLDKNPKRGIRLMEENKSYVFFREVYGESPMGGQGVPLKGERSIAMDVKLYPYGAPFWLETNLPTTKYSRSTDPYNRLMVAQDTGGAIKGAIRADIFFGRGTKAEVLASSTSSIGRYYILLPKSIYVPTTQKAF</sequence>
<dbReference type="GO" id="GO:0009253">
    <property type="term" value="P:peptidoglycan catabolic process"/>
    <property type="evidence" value="ECO:0007669"/>
    <property type="project" value="TreeGrafter"/>
</dbReference>
<evidence type="ECO:0000256" key="4">
    <source>
        <dbReference type="ARBA" id="ARBA00023316"/>
    </source>
</evidence>
<dbReference type="CDD" id="cd14668">
    <property type="entry name" value="mlta_B"/>
    <property type="match status" value="1"/>
</dbReference>
<comment type="caution">
    <text evidence="7">The sequence shown here is derived from an EMBL/GenBank/DDBJ whole genome shotgun (WGS) entry which is preliminary data.</text>
</comment>
<dbReference type="CDD" id="cd14485">
    <property type="entry name" value="mltA_like_LT_A"/>
    <property type="match status" value="1"/>
</dbReference>
<dbReference type="GO" id="GO:0004553">
    <property type="term" value="F:hydrolase activity, hydrolyzing O-glycosyl compounds"/>
    <property type="evidence" value="ECO:0007669"/>
    <property type="project" value="InterPro"/>
</dbReference>
<feature type="non-terminal residue" evidence="7">
    <location>
        <position position="1"/>
    </location>
</feature>
<keyword evidence="4" id="KW-0961">Cell wall biogenesis/degradation</keyword>
<evidence type="ECO:0000259" key="6">
    <source>
        <dbReference type="SMART" id="SM00925"/>
    </source>
</evidence>
<evidence type="ECO:0000313" key="8">
    <source>
        <dbReference type="Proteomes" id="UP000837675"/>
    </source>
</evidence>
<keyword evidence="8" id="KW-1185">Reference proteome</keyword>
<evidence type="ECO:0000256" key="5">
    <source>
        <dbReference type="ARBA" id="ARBA00030918"/>
    </source>
</evidence>
<dbReference type="GO" id="GO:0009254">
    <property type="term" value="P:peptidoglycan turnover"/>
    <property type="evidence" value="ECO:0007669"/>
    <property type="project" value="InterPro"/>
</dbReference>
<dbReference type="InterPro" id="IPR005300">
    <property type="entry name" value="MltA_B"/>
</dbReference>
<evidence type="ECO:0000256" key="1">
    <source>
        <dbReference type="ARBA" id="ARBA00001420"/>
    </source>
</evidence>
<comment type="catalytic activity">
    <reaction evidence="1">
        <text>Exolytic cleavage of the (1-&gt;4)-beta-glycosidic linkage between N-acetylmuramic acid (MurNAc) and N-acetylglucosamine (GlcNAc) residues in peptidoglycan, from either the reducing or the non-reducing ends of the peptidoglycan chains, with concomitant formation of a 1,6-anhydrobond in the MurNAc residue.</text>
        <dbReference type="EC" id="4.2.2.n1"/>
    </reaction>
</comment>
<dbReference type="PANTHER" id="PTHR30124">
    <property type="entry name" value="MEMBRANE-BOUND LYTIC MUREIN TRANSGLYCOSYLASE A"/>
    <property type="match status" value="1"/>
</dbReference>
<proteinExistence type="predicted"/>
<evidence type="ECO:0000256" key="2">
    <source>
        <dbReference type="ARBA" id="ARBA00012587"/>
    </source>
</evidence>
<dbReference type="PANTHER" id="PTHR30124:SF0">
    <property type="entry name" value="MEMBRANE-BOUND LYTIC MUREIN TRANSGLYCOSYLASE A"/>
    <property type="match status" value="1"/>
</dbReference>
<name>A0A8S4BXC2_9ACAR</name>
<dbReference type="InterPro" id="IPR026044">
    <property type="entry name" value="MltA"/>
</dbReference>